<feature type="region of interest" description="Disordered" evidence="1">
    <location>
        <begin position="1"/>
        <end position="35"/>
    </location>
</feature>
<organism evidence="2 3">
    <name type="scientific">Vibrio phage Aphrodite1</name>
    <dbReference type="NCBI Taxonomy" id="2070057"/>
    <lineage>
        <taxon>Viruses</taxon>
        <taxon>Duplodnaviria</taxon>
        <taxon>Heunggongvirae</taxon>
        <taxon>Uroviricota</taxon>
        <taxon>Caudoviricetes</taxon>
        <taxon>Chimalliviridae</taxon>
        <taxon>Gorgonvirinae</taxon>
        <taxon>Aphroditevirus</taxon>
        <taxon>Aphroditevirus aphrodite1</taxon>
    </lineage>
</organism>
<reference evidence="3" key="1">
    <citation type="submission" date="2017-12" db="EMBL/GenBank/DDBJ databases">
        <title>Phage resistance in Vibrio sp. unravels a complex metabolic adaptation strategy.</title>
        <authorList>
            <person name="Skliros D."/>
            <person name="Kalatzis P.G."/>
            <person name="Katharios P."/>
            <person name="Flemetakis E."/>
        </authorList>
    </citation>
    <scope>NUCLEOTIDE SEQUENCE [LARGE SCALE GENOMIC DNA]</scope>
</reference>
<dbReference type="OrthoDB" id="31718at10239"/>
<sequence length="241" mass="27730">MPKISKHKQAKRKARQRNVKAAKQRNRLKESQQLVDEHAMSDEMKAQAKEKFWKVFSKLPAQLQKEAIKDFEANGGHTTPMDIDGMTELLCEGMNYYIRPHAMVDTLHSLVQQEKVTLEPKLLELMDQMDEATLKYIAGATKVLSCFQHIQELPEAERQQAILDDEVLGDDLIPTLLAYQEDYDTIIAPLIELAEVHSDLIDEDIEFHSDIRGEKNLYNVARAIHLERVEQLIKQKANKDV</sequence>
<dbReference type="Proteomes" id="UP000240536">
    <property type="component" value="Segment"/>
</dbReference>
<evidence type="ECO:0000256" key="1">
    <source>
        <dbReference type="SAM" id="MobiDB-lite"/>
    </source>
</evidence>
<dbReference type="EMBL" id="MG720308">
    <property type="protein sequence ID" value="AUR81011.1"/>
    <property type="molecule type" value="Genomic_DNA"/>
</dbReference>
<protein>
    <submittedName>
        <fullName evidence="2">Uncharacterized protein</fullName>
    </submittedName>
</protein>
<feature type="compositionally biased region" description="Basic residues" evidence="1">
    <location>
        <begin position="1"/>
        <end position="26"/>
    </location>
</feature>
<accession>A0A2I7QHY6</accession>
<proteinExistence type="predicted"/>
<gene>
    <name evidence="2" type="ORF">Aphrodite1_0113</name>
</gene>
<evidence type="ECO:0000313" key="2">
    <source>
        <dbReference type="EMBL" id="AUR81011.1"/>
    </source>
</evidence>
<evidence type="ECO:0000313" key="3">
    <source>
        <dbReference type="Proteomes" id="UP000240536"/>
    </source>
</evidence>
<name>A0A2I7QHY6_9CAUD</name>
<keyword evidence="3" id="KW-1185">Reference proteome</keyword>